<dbReference type="Pfam" id="PF09681">
    <property type="entry name" value="Phage_rep_org_N"/>
    <property type="match status" value="1"/>
</dbReference>
<proteinExistence type="predicted"/>
<keyword evidence="3" id="KW-1185">Reference proteome</keyword>
<gene>
    <name evidence="2" type="ORF">J2S72_001331</name>
</gene>
<dbReference type="EMBL" id="JAUSTN010000006">
    <property type="protein sequence ID" value="MDQ0275306.1"/>
    <property type="molecule type" value="Genomic_DNA"/>
</dbReference>
<sequence>MTNNKDYIELREDFFENDVIKSIDEEYGILYTMIYVDLLLLSPDGYLKFNGSKKDFIKKVSLKINEKVEDIEKTIEILILKDLIDVISENEYFLKQTEVVRY</sequence>
<feature type="domain" description="Phage replisome organiser N-terminal" evidence="1">
    <location>
        <begin position="7"/>
        <end position="97"/>
    </location>
</feature>
<evidence type="ECO:0000313" key="3">
    <source>
        <dbReference type="Proteomes" id="UP001236559"/>
    </source>
</evidence>
<protein>
    <recommendedName>
        <fullName evidence="1">Phage replisome organiser N-terminal domain-containing protein</fullName>
    </recommendedName>
</protein>
<dbReference type="Proteomes" id="UP001236559">
    <property type="component" value="Unassembled WGS sequence"/>
</dbReference>
<reference evidence="2 3" key="1">
    <citation type="submission" date="2023-07" db="EMBL/GenBank/DDBJ databases">
        <title>Genomic Encyclopedia of Type Strains, Phase IV (KMG-IV): sequencing the most valuable type-strain genomes for metagenomic binning, comparative biology and taxonomic classification.</title>
        <authorList>
            <person name="Goeker M."/>
        </authorList>
    </citation>
    <scope>NUCLEOTIDE SEQUENCE [LARGE SCALE GENOMIC DNA]</scope>
    <source>
        <strain evidence="2 3">DSM 22616</strain>
    </source>
</reference>
<accession>A0ABU0AVL2</accession>
<comment type="caution">
    <text evidence="2">The sequence shown here is derived from an EMBL/GenBank/DDBJ whole genome shotgun (WGS) entry which is preliminary data.</text>
</comment>
<dbReference type="RefSeq" id="WP_023056501.1">
    <property type="nucleotide sequence ID" value="NZ_JAUSTN010000006.1"/>
</dbReference>
<evidence type="ECO:0000259" key="1">
    <source>
        <dbReference type="Pfam" id="PF09681"/>
    </source>
</evidence>
<dbReference type="InterPro" id="IPR010056">
    <property type="entry name" value="Phage_rep_org__N"/>
</dbReference>
<name>A0ABU0AVL2_9FIRM</name>
<evidence type="ECO:0000313" key="2">
    <source>
        <dbReference type="EMBL" id="MDQ0275306.1"/>
    </source>
</evidence>
<organism evidence="2 3">
    <name type="scientific">Peptoniphilus koenoeneniae</name>
    <dbReference type="NCBI Taxonomy" id="507751"/>
    <lineage>
        <taxon>Bacteria</taxon>
        <taxon>Bacillati</taxon>
        <taxon>Bacillota</taxon>
        <taxon>Tissierellia</taxon>
        <taxon>Tissierellales</taxon>
        <taxon>Peptoniphilaceae</taxon>
        <taxon>Peptoniphilus</taxon>
    </lineage>
</organism>